<dbReference type="GO" id="GO:0006412">
    <property type="term" value="P:translation"/>
    <property type="evidence" value="ECO:0007669"/>
    <property type="project" value="UniProtKB-UniRule"/>
</dbReference>
<gene>
    <name evidence="6" type="primary">rpsQ</name>
    <name evidence="8" type="ORF">BED41_05125</name>
</gene>
<dbReference type="Proteomes" id="UP000093044">
    <property type="component" value="Chromosome"/>
</dbReference>
<dbReference type="KEGG" id="cpor:BED41_05125"/>
<organism evidence="8 9">
    <name type="scientific">Cloacibacillus porcorum</name>
    <dbReference type="NCBI Taxonomy" id="1197717"/>
    <lineage>
        <taxon>Bacteria</taxon>
        <taxon>Thermotogati</taxon>
        <taxon>Synergistota</taxon>
        <taxon>Synergistia</taxon>
        <taxon>Synergistales</taxon>
        <taxon>Synergistaceae</taxon>
        <taxon>Cloacibacillus</taxon>
    </lineage>
</organism>
<dbReference type="InterPro" id="IPR019979">
    <property type="entry name" value="Ribosomal_uS17_CS"/>
</dbReference>
<dbReference type="STRING" id="1197717.BED41_05125"/>
<reference evidence="8" key="1">
    <citation type="submission" date="2016-08" db="EMBL/GenBank/DDBJ databases">
        <title>Complete genome of Cloacibacillus porcorum.</title>
        <authorList>
            <person name="Looft T."/>
            <person name="Bayles D.O."/>
            <person name="Alt D.P."/>
        </authorList>
    </citation>
    <scope>NUCLEOTIDE SEQUENCE [LARGE SCALE GENOMIC DNA]</scope>
    <source>
        <strain evidence="8">CL-84</strain>
    </source>
</reference>
<proteinExistence type="inferred from homology"/>
<evidence type="ECO:0000256" key="2">
    <source>
        <dbReference type="ARBA" id="ARBA00022730"/>
    </source>
</evidence>
<dbReference type="AlphaFoldDB" id="A0A1B2I3H6"/>
<dbReference type="Pfam" id="PF00366">
    <property type="entry name" value="Ribosomal_S17"/>
    <property type="match status" value="1"/>
</dbReference>
<dbReference type="GeneID" id="83057236"/>
<keyword evidence="9" id="KW-1185">Reference proteome</keyword>
<dbReference type="InterPro" id="IPR000266">
    <property type="entry name" value="Ribosomal_uS17"/>
</dbReference>
<dbReference type="NCBIfam" id="NF004123">
    <property type="entry name" value="PRK05610.1"/>
    <property type="match status" value="1"/>
</dbReference>
<dbReference type="OrthoDB" id="9811714at2"/>
<evidence type="ECO:0000256" key="7">
    <source>
        <dbReference type="RuleBase" id="RU003872"/>
    </source>
</evidence>
<evidence type="ECO:0000256" key="3">
    <source>
        <dbReference type="ARBA" id="ARBA00022884"/>
    </source>
</evidence>
<comment type="similarity">
    <text evidence="1 6 7">Belongs to the universal ribosomal protein uS17 family.</text>
</comment>
<evidence type="ECO:0000256" key="1">
    <source>
        <dbReference type="ARBA" id="ARBA00010254"/>
    </source>
</evidence>
<dbReference type="PANTHER" id="PTHR10744">
    <property type="entry name" value="40S RIBOSOMAL PROTEIN S11 FAMILY MEMBER"/>
    <property type="match status" value="1"/>
</dbReference>
<sequence>MEERTAHRKVRTGTVVSDKMEKTIVVRVDRMAKHSLYGKPVLRSKKFMAHDETNDCRMGDTVKIGETRPLSARKRWEVLEIVERAPILGVAEEEAE</sequence>
<dbReference type="CDD" id="cd00364">
    <property type="entry name" value="Ribosomal_uS17"/>
    <property type="match status" value="1"/>
</dbReference>
<dbReference type="SUPFAM" id="SSF50249">
    <property type="entry name" value="Nucleic acid-binding proteins"/>
    <property type="match status" value="1"/>
</dbReference>
<evidence type="ECO:0000313" key="8">
    <source>
        <dbReference type="EMBL" id="ANZ44524.1"/>
    </source>
</evidence>
<dbReference type="GO" id="GO:0019843">
    <property type="term" value="F:rRNA binding"/>
    <property type="evidence" value="ECO:0007669"/>
    <property type="project" value="UniProtKB-UniRule"/>
</dbReference>
<evidence type="ECO:0000256" key="6">
    <source>
        <dbReference type="HAMAP-Rule" id="MF_01345"/>
    </source>
</evidence>
<dbReference type="GO" id="GO:0022627">
    <property type="term" value="C:cytosolic small ribosomal subunit"/>
    <property type="evidence" value="ECO:0007669"/>
    <property type="project" value="UniProtKB-UniRule"/>
</dbReference>
<keyword evidence="5 6" id="KW-0687">Ribonucleoprotein</keyword>
<dbReference type="NCBIfam" id="TIGR03635">
    <property type="entry name" value="uS17_bact"/>
    <property type="match status" value="1"/>
</dbReference>
<evidence type="ECO:0000256" key="4">
    <source>
        <dbReference type="ARBA" id="ARBA00022980"/>
    </source>
</evidence>
<protein>
    <recommendedName>
        <fullName evidence="6">Small ribosomal subunit protein uS17</fullName>
    </recommendedName>
</protein>
<comment type="subunit">
    <text evidence="6">Part of the 30S ribosomal subunit.</text>
</comment>
<name>A0A1B2I3H6_9BACT</name>
<keyword evidence="2 6" id="KW-0699">rRNA-binding</keyword>
<dbReference type="HAMAP" id="MF_01345_B">
    <property type="entry name" value="Ribosomal_uS17_B"/>
    <property type="match status" value="1"/>
</dbReference>
<dbReference type="PANTHER" id="PTHR10744:SF1">
    <property type="entry name" value="SMALL RIBOSOMAL SUBUNIT PROTEIN US17M"/>
    <property type="match status" value="1"/>
</dbReference>
<dbReference type="Gene3D" id="2.40.50.140">
    <property type="entry name" value="Nucleic acid-binding proteins"/>
    <property type="match status" value="1"/>
</dbReference>
<evidence type="ECO:0000313" key="9">
    <source>
        <dbReference type="Proteomes" id="UP000093044"/>
    </source>
</evidence>
<dbReference type="RefSeq" id="WP_066743744.1">
    <property type="nucleotide sequence ID" value="NZ_CALCLR010000091.1"/>
</dbReference>
<dbReference type="InterPro" id="IPR012340">
    <property type="entry name" value="NA-bd_OB-fold"/>
</dbReference>
<keyword evidence="3 6" id="KW-0694">RNA-binding</keyword>
<keyword evidence="4 6" id="KW-0689">Ribosomal protein</keyword>
<dbReference type="InterPro" id="IPR019984">
    <property type="entry name" value="Ribosomal_uS17_bact/chlr"/>
</dbReference>
<dbReference type="PRINTS" id="PR00973">
    <property type="entry name" value="RIBOSOMALS17"/>
</dbReference>
<evidence type="ECO:0000256" key="5">
    <source>
        <dbReference type="ARBA" id="ARBA00023274"/>
    </source>
</evidence>
<comment type="function">
    <text evidence="6">One of the primary rRNA binding proteins, it binds specifically to the 5'-end of 16S ribosomal RNA.</text>
</comment>
<accession>A0A1B2I3H6</accession>
<dbReference type="GO" id="GO:0003735">
    <property type="term" value="F:structural constituent of ribosome"/>
    <property type="evidence" value="ECO:0007669"/>
    <property type="project" value="UniProtKB-UniRule"/>
</dbReference>
<dbReference type="PROSITE" id="PS00056">
    <property type="entry name" value="RIBOSOMAL_S17"/>
    <property type="match status" value="1"/>
</dbReference>
<dbReference type="EMBL" id="CP016757">
    <property type="protein sequence ID" value="ANZ44524.1"/>
    <property type="molecule type" value="Genomic_DNA"/>
</dbReference>